<dbReference type="Proteomes" id="UP000245802">
    <property type="component" value="Chromosome"/>
</dbReference>
<keyword evidence="2" id="KW-1185">Reference proteome</keyword>
<accession>A0A2Z3H7H3</accession>
<evidence type="ECO:0000313" key="1">
    <source>
        <dbReference type="EMBL" id="AWM36960.1"/>
    </source>
</evidence>
<protein>
    <submittedName>
        <fullName evidence="1">Uncharacterized protein</fullName>
    </submittedName>
</protein>
<dbReference type="EMBL" id="CP025958">
    <property type="protein sequence ID" value="AWM36960.1"/>
    <property type="molecule type" value="Genomic_DNA"/>
</dbReference>
<name>A0A2Z3H7H3_9BACT</name>
<gene>
    <name evidence="1" type="ORF">C1280_07960</name>
</gene>
<organism evidence="1 2">
    <name type="scientific">Gemmata obscuriglobus</name>
    <dbReference type="NCBI Taxonomy" id="114"/>
    <lineage>
        <taxon>Bacteria</taxon>
        <taxon>Pseudomonadati</taxon>
        <taxon>Planctomycetota</taxon>
        <taxon>Planctomycetia</taxon>
        <taxon>Gemmatales</taxon>
        <taxon>Gemmataceae</taxon>
        <taxon>Gemmata</taxon>
    </lineage>
</organism>
<evidence type="ECO:0000313" key="2">
    <source>
        <dbReference type="Proteomes" id="UP000245802"/>
    </source>
</evidence>
<sequence>MRAEKEVLVPDDYLSEDDLWALEIDPNELPRLAPHATECRALDGARCWAASDLVHLLGPSGGDR</sequence>
<dbReference type="KEGG" id="gog:C1280_07960"/>
<dbReference type="AlphaFoldDB" id="A0A2Z3H7H3"/>
<reference evidence="1 2" key="1">
    <citation type="submission" date="2018-01" db="EMBL/GenBank/DDBJ databases">
        <title>G. obscuriglobus.</title>
        <authorList>
            <person name="Franke J."/>
            <person name="Blomberg W."/>
            <person name="Selmecki A."/>
        </authorList>
    </citation>
    <scope>NUCLEOTIDE SEQUENCE [LARGE SCALE GENOMIC DNA]</scope>
    <source>
        <strain evidence="1 2">DSM 5831</strain>
    </source>
</reference>
<proteinExistence type="predicted"/>